<dbReference type="InterPro" id="IPR036390">
    <property type="entry name" value="WH_DNA-bd_sf"/>
</dbReference>
<accession>A0A0Q2S5R6</accession>
<dbReference type="SUPFAM" id="SSF46785">
    <property type="entry name" value="Winged helix' DNA-binding domain"/>
    <property type="match status" value="1"/>
</dbReference>
<evidence type="ECO:0000313" key="4">
    <source>
        <dbReference type="Proteomes" id="UP000051862"/>
    </source>
</evidence>
<dbReference type="Proteomes" id="UP000182125">
    <property type="component" value="Unassembled WGS sequence"/>
</dbReference>
<sequence length="59" mass="6545">MAEVELVFKVLKEAGKPLKSKEIAELAGIDKKEVDKAIKALKKEGKIISPKRCYYAPAE</sequence>
<reference evidence="3 5" key="3">
    <citation type="submission" date="2016-10" db="EMBL/GenBank/DDBJ databases">
        <authorList>
            <person name="de Groot N.N."/>
        </authorList>
    </citation>
    <scope>NUCLEOTIDE SEQUENCE [LARGE SCALE GENOMIC DNA]</scope>
    <source>
        <strain evidence="3 5">OGL-20</strain>
    </source>
</reference>
<protein>
    <submittedName>
        <fullName evidence="3">HTH domain-containing protein</fullName>
    </submittedName>
    <submittedName>
        <fullName evidence="2">MarR family transcriptional regulator</fullName>
    </submittedName>
</protein>
<dbReference type="EMBL" id="LIXN01000006">
    <property type="protein sequence ID" value="KQH82795.1"/>
    <property type="molecule type" value="Genomic_DNA"/>
</dbReference>
<dbReference type="KEGG" id="ttd:A3L14_03325"/>
<dbReference type="AlphaFoldDB" id="A0A0Q2S5R6"/>
<reference evidence="1 6" key="2">
    <citation type="submission" date="2016-04" db="EMBL/GenBank/DDBJ databases">
        <title>Complete genome sequence of Thermococcus thioreducens type strain OGL-20P.</title>
        <authorList>
            <person name="Oger P.M."/>
        </authorList>
    </citation>
    <scope>NUCLEOTIDE SEQUENCE [LARGE SCALE GENOMIC DNA]</scope>
    <source>
        <strain evidence="1 6">OGL-20P</strain>
    </source>
</reference>
<dbReference type="EMBL" id="CP015105">
    <property type="protein sequence ID" value="ASJ11978.1"/>
    <property type="molecule type" value="Genomic_DNA"/>
</dbReference>
<proteinExistence type="predicted"/>
<dbReference type="RefSeq" id="WP_055429069.1">
    <property type="nucleotide sequence ID" value="NZ_CP015105.1"/>
</dbReference>
<evidence type="ECO:0000313" key="2">
    <source>
        <dbReference type="EMBL" id="KQH82795.1"/>
    </source>
</evidence>
<dbReference type="Proteomes" id="UP000250136">
    <property type="component" value="Chromosome"/>
</dbReference>
<dbReference type="GeneID" id="33333421"/>
<dbReference type="Proteomes" id="UP000051862">
    <property type="component" value="Unassembled WGS sequence"/>
</dbReference>
<evidence type="ECO:0000313" key="1">
    <source>
        <dbReference type="EMBL" id="ASJ11978.1"/>
    </source>
</evidence>
<dbReference type="STRING" id="277988.SAMN05216170_1611"/>
<evidence type="ECO:0000313" key="6">
    <source>
        <dbReference type="Proteomes" id="UP000250136"/>
    </source>
</evidence>
<evidence type="ECO:0000313" key="3">
    <source>
        <dbReference type="EMBL" id="SEW10651.1"/>
    </source>
</evidence>
<name>A0A0Q2S5R6_9EURY</name>
<dbReference type="EMBL" id="FOIW01000002">
    <property type="protein sequence ID" value="SEW10651.1"/>
    <property type="molecule type" value="Genomic_DNA"/>
</dbReference>
<dbReference type="InterPro" id="IPR036388">
    <property type="entry name" value="WH-like_DNA-bd_sf"/>
</dbReference>
<dbReference type="Gene3D" id="1.10.10.10">
    <property type="entry name" value="Winged helix-like DNA-binding domain superfamily/Winged helix DNA-binding domain"/>
    <property type="match status" value="1"/>
</dbReference>
<organism evidence="2 4">
    <name type="scientific">Thermococcus thioreducens</name>
    <dbReference type="NCBI Taxonomy" id="277988"/>
    <lineage>
        <taxon>Archaea</taxon>
        <taxon>Methanobacteriati</taxon>
        <taxon>Methanobacteriota</taxon>
        <taxon>Thermococci</taxon>
        <taxon>Thermococcales</taxon>
        <taxon>Thermococcaceae</taxon>
        <taxon>Thermococcus</taxon>
    </lineage>
</organism>
<reference evidence="2 4" key="1">
    <citation type="submission" date="2015-08" db="EMBL/GenBank/DDBJ databases">
        <title>Thermococcus thioreducens DSM 14981 genome sequencing.</title>
        <authorList>
            <person name="Hong S.-J."/>
            <person name="Kim M.-C."/>
            <person name="Shin J.-H."/>
        </authorList>
    </citation>
    <scope>NUCLEOTIDE SEQUENCE [LARGE SCALE GENOMIC DNA]</scope>
    <source>
        <strain evidence="2 4">DSM 14981</strain>
    </source>
</reference>
<gene>
    <name evidence="1" type="ORF">A3L14_03325</name>
    <name evidence="2" type="ORF">AMR53_04240</name>
    <name evidence="3" type="ORF">SAMN05216170_1611</name>
</gene>
<dbReference type="OrthoDB" id="68967at2157"/>
<evidence type="ECO:0000313" key="5">
    <source>
        <dbReference type="Proteomes" id="UP000182125"/>
    </source>
</evidence>
<keyword evidence="6" id="KW-1185">Reference proteome</keyword>